<dbReference type="InterPro" id="IPR002048">
    <property type="entry name" value="EF_hand_dom"/>
</dbReference>
<sequence length="134" mass="14843">MPRLRPEPLLGLVLLGLAAPVLAQVSQARFDQLDADHDGVVNLAEYDAGARASFAALDLDHDGFITLDEMRASIDPNTGGIGREGTARARIEAMDKNYDKLISEAEFVDYAEQAMAQYDRDGDGRLTRWDFSWR</sequence>
<keyword evidence="8" id="KW-1185">Reference proteome</keyword>
<comment type="caution">
    <text evidence="5">The sequence shown here is derived from an EMBL/GenBank/DDBJ whole genome shotgun (WGS) entry which is preliminary data.</text>
</comment>
<dbReference type="Proteomes" id="UP000293089">
    <property type="component" value="Unassembled WGS sequence"/>
</dbReference>
<evidence type="ECO:0000313" key="2">
    <source>
        <dbReference type="EMBL" id="TAA22719.1"/>
    </source>
</evidence>
<dbReference type="Gene3D" id="1.10.238.10">
    <property type="entry name" value="EF-hand"/>
    <property type="match status" value="2"/>
</dbReference>
<organism evidence="5 9">
    <name type="scientific">Pseudoxanthomonas winnipegensis</name>
    <dbReference type="NCBI Taxonomy" id="2480810"/>
    <lineage>
        <taxon>Bacteria</taxon>
        <taxon>Pseudomonadati</taxon>
        <taxon>Pseudomonadota</taxon>
        <taxon>Gammaproteobacteria</taxon>
        <taxon>Lysobacterales</taxon>
        <taxon>Lysobacteraceae</taxon>
        <taxon>Pseudoxanthomonas</taxon>
    </lineage>
</organism>
<dbReference type="EMBL" id="SHMG01000017">
    <property type="protein sequence ID" value="TAA35242.1"/>
    <property type="molecule type" value="Genomic_DNA"/>
</dbReference>
<protein>
    <recommendedName>
        <fullName evidence="1">EF-hand domain-containing protein</fullName>
    </recommendedName>
</protein>
<accession>A0A4Q8LQB0</accession>
<dbReference type="Proteomes" id="UP000291286">
    <property type="component" value="Unassembled WGS sequence"/>
</dbReference>
<evidence type="ECO:0000313" key="5">
    <source>
        <dbReference type="EMBL" id="TAA35242.1"/>
    </source>
</evidence>
<evidence type="ECO:0000313" key="7">
    <source>
        <dbReference type="Proteomes" id="UP000292087"/>
    </source>
</evidence>
<gene>
    <name evidence="5" type="ORF">EA655_19965</name>
    <name evidence="4" type="ORF">EA656_11555</name>
    <name evidence="2" type="ORF">EA658_03825</name>
    <name evidence="3" type="ORF">EA661_01545</name>
</gene>
<dbReference type="EMBL" id="SHMB01000001">
    <property type="protein sequence ID" value="TAA32986.1"/>
    <property type="molecule type" value="Genomic_DNA"/>
</dbReference>
<dbReference type="Pfam" id="PF13202">
    <property type="entry name" value="EF-hand_5"/>
    <property type="match status" value="1"/>
</dbReference>
<dbReference type="InterPro" id="IPR018247">
    <property type="entry name" value="EF_Hand_1_Ca_BS"/>
</dbReference>
<dbReference type="PROSITE" id="PS00018">
    <property type="entry name" value="EF_HAND_1"/>
    <property type="match status" value="2"/>
</dbReference>
<proteinExistence type="predicted"/>
<evidence type="ECO:0000313" key="6">
    <source>
        <dbReference type="Proteomes" id="UP000291286"/>
    </source>
</evidence>
<dbReference type="InterPro" id="IPR011992">
    <property type="entry name" value="EF-hand-dom_pair"/>
</dbReference>
<reference evidence="6 7" key="1">
    <citation type="submission" date="2019-02" db="EMBL/GenBank/DDBJ databases">
        <title>WGS of Pseudoxanthomonas species novum from clinical isolates.</title>
        <authorList>
            <person name="Bernier A.-M."/>
            <person name="Bernard K."/>
            <person name="Vachon A."/>
        </authorList>
    </citation>
    <scope>NUCLEOTIDE SEQUENCE [LARGE SCALE GENOMIC DNA]</scope>
    <source>
        <strain evidence="8">NML 170316</strain>
        <strain evidence="5 9">NML130969</strain>
        <strain evidence="4 7">NML140781</strain>
        <strain evidence="2">NML170316</strain>
        <strain evidence="3 6">NML171202</strain>
    </source>
</reference>
<evidence type="ECO:0000313" key="4">
    <source>
        <dbReference type="EMBL" id="TAA34376.1"/>
    </source>
</evidence>
<dbReference type="EMBL" id="SHMF01000003">
    <property type="protein sequence ID" value="TAA34376.1"/>
    <property type="molecule type" value="Genomic_DNA"/>
</dbReference>
<dbReference type="Proteomes" id="UP000292087">
    <property type="component" value="Unassembled WGS sequence"/>
</dbReference>
<dbReference type="SUPFAM" id="SSF47473">
    <property type="entry name" value="EF-hand"/>
    <property type="match status" value="1"/>
</dbReference>
<dbReference type="AlphaFoldDB" id="A0A4Q8LVG0"/>
<accession>A0A4Q8LVG0</accession>
<dbReference type="OrthoDB" id="6706523at2"/>
<name>A0A4Q8LVG0_9GAMM</name>
<accession>A0A4Q8LRQ1</accession>
<evidence type="ECO:0000313" key="9">
    <source>
        <dbReference type="Proteomes" id="UP000294164"/>
    </source>
</evidence>
<dbReference type="GeneID" id="93827663"/>
<feature type="domain" description="EF-hand" evidence="1">
    <location>
        <begin position="106"/>
        <end position="134"/>
    </location>
</feature>
<dbReference type="GO" id="GO:0005509">
    <property type="term" value="F:calcium ion binding"/>
    <property type="evidence" value="ECO:0007669"/>
    <property type="project" value="InterPro"/>
</dbReference>
<evidence type="ECO:0000313" key="3">
    <source>
        <dbReference type="EMBL" id="TAA32986.1"/>
    </source>
</evidence>
<dbReference type="PROSITE" id="PS50222">
    <property type="entry name" value="EF_HAND_2"/>
    <property type="match status" value="2"/>
</dbReference>
<feature type="domain" description="EF-hand" evidence="1">
    <location>
        <begin position="45"/>
        <end position="80"/>
    </location>
</feature>
<evidence type="ECO:0000259" key="1">
    <source>
        <dbReference type="PROSITE" id="PS50222"/>
    </source>
</evidence>
<dbReference type="EMBL" id="SHME01000001">
    <property type="protein sequence ID" value="TAA22719.1"/>
    <property type="molecule type" value="Genomic_DNA"/>
</dbReference>
<evidence type="ECO:0000313" key="8">
    <source>
        <dbReference type="Proteomes" id="UP000293089"/>
    </source>
</evidence>
<dbReference type="Pfam" id="PF13499">
    <property type="entry name" value="EF-hand_7"/>
    <property type="match status" value="1"/>
</dbReference>
<dbReference type="RefSeq" id="WP_130515051.1">
    <property type="nucleotide sequence ID" value="NZ_CAWZZE010000030.1"/>
</dbReference>
<dbReference type="Proteomes" id="UP000294164">
    <property type="component" value="Unassembled WGS sequence"/>
</dbReference>